<feature type="compositionally biased region" description="Basic and acidic residues" evidence="1">
    <location>
        <begin position="91"/>
        <end position="105"/>
    </location>
</feature>
<accession>A0AAV8WGM0</accession>
<feature type="region of interest" description="Disordered" evidence="1">
    <location>
        <begin position="679"/>
        <end position="704"/>
    </location>
</feature>
<feature type="compositionally biased region" description="Acidic residues" evidence="1">
    <location>
        <begin position="695"/>
        <end position="704"/>
    </location>
</feature>
<feature type="domain" description="ZP" evidence="4">
    <location>
        <begin position="382"/>
        <end position="624"/>
    </location>
</feature>
<evidence type="ECO:0008006" key="7">
    <source>
        <dbReference type="Google" id="ProtNLM"/>
    </source>
</evidence>
<proteinExistence type="predicted"/>
<organism evidence="5 6">
    <name type="scientific">Exocentrus adspersus</name>
    <dbReference type="NCBI Taxonomy" id="1586481"/>
    <lineage>
        <taxon>Eukaryota</taxon>
        <taxon>Metazoa</taxon>
        <taxon>Ecdysozoa</taxon>
        <taxon>Arthropoda</taxon>
        <taxon>Hexapoda</taxon>
        <taxon>Insecta</taxon>
        <taxon>Pterygota</taxon>
        <taxon>Neoptera</taxon>
        <taxon>Endopterygota</taxon>
        <taxon>Coleoptera</taxon>
        <taxon>Polyphaga</taxon>
        <taxon>Cucujiformia</taxon>
        <taxon>Chrysomeloidea</taxon>
        <taxon>Cerambycidae</taxon>
        <taxon>Lamiinae</taxon>
        <taxon>Acanthocinini</taxon>
        <taxon>Exocentrus</taxon>
    </lineage>
</organism>
<feature type="region of interest" description="Disordered" evidence="1">
    <location>
        <begin position="859"/>
        <end position="878"/>
    </location>
</feature>
<dbReference type="AlphaFoldDB" id="A0AAV8WGM0"/>
<keyword evidence="2" id="KW-1133">Transmembrane helix</keyword>
<evidence type="ECO:0000313" key="6">
    <source>
        <dbReference type="Proteomes" id="UP001159042"/>
    </source>
</evidence>
<feature type="transmembrane region" description="Helical" evidence="2">
    <location>
        <begin position="741"/>
        <end position="767"/>
    </location>
</feature>
<protein>
    <recommendedName>
        <fullName evidence="7">ZP domain-containing protein</fullName>
    </recommendedName>
</protein>
<evidence type="ECO:0000256" key="1">
    <source>
        <dbReference type="SAM" id="MobiDB-lite"/>
    </source>
</evidence>
<name>A0AAV8WGM0_9CUCU</name>
<feature type="compositionally biased region" description="Basic and acidic residues" evidence="1">
    <location>
        <begin position="217"/>
        <end position="236"/>
    </location>
</feature>
<dbReference type="GO" id="GO:0009653">
    <property type="term" value="P:anatomical structure morphogenesis"/>
    <property type="evidence" value="ECO:0007669"/>
    <property type="project" value="TreeGrafter"/>
</dbReference>
<keyword evidence="6" id="KW-1185">Reference proteome</keyword>
<evidence type="ECO:0000313" key="5">
    <source>
        <dbReference type="EMBL" id="KAJ8925699.1"/>
    </source>
</evidence>
<dbReference type="Gene3D" id="3.50.4.10">
    <property type="entry name" value="Hepatocyte Growth Factor"/>
    <property type="match status" value="1"/>
</dbReference>
<keyword evidence="2" id="KW-0472">Membrane</keyword>
<evidence type="ECO:0000259" key="4">
    <source>
        <dbReference type="PROSITE" id="PS51034"/>
    </source>
</evidence>
<feature type="compositionally biased region" description="Basic and acidic residues" evidence="1">
    <location>
        <begin position="71"/>
        <end position="83"/>
    </location>
</feature>
<evidence type="ECO:0000259" key="3">
    <source>
        <dbReference type="PROSITE" id="PS50948"/>
    </source>
</evidence>
<dbReference type="SMART" id="SM00473">
    <property type="entry name" value="PAN_AP"/>
    <property type="match status" value="1"/>
</dbReference>
<dbReference type="InterPro" id="IPR052774">
    <property type="entry name" value="Celegans_DevNeuronal_Protein"/>
</dbReference>
<reference evidence="5 6" key="1">
    <citation type="journal article" date="2023" name="Insect Mol. Biol.">
        <title>Genome sequencing provides insights into the evolution of gene families encoding plant cell wall-degrading enzymes in longhorned beetles.</title>
        <authorList>
            <person name="Shin N.R."/>
            <person name="Okamura Y."/>
            <person name="Kirsch R."/>
            <person name="Pauchet Y."/>
        </authorList>
    </citation>
    <scope>NUCLEOTIDE SEQUENCE [LARGE SCALE GENOMIC DNA]</scope>
    <source>
        <strain evidence="5">EAD_L_NR</strain>
    </source>
</reference>
<dbReference type="PROSITE" id="PS50948">
    <property type="entry name" value="PAN"/>
    <property type="match status" value="1"/>
</dbReference>
<dbReference type="InterPro" id="IPR001507">
    <property type="entry name" value="ZP_dom"/>
</dbReference>
<feature type="region of interest" description="Disordered" evidence="1">
    <location>
        <begin position="217"/>
        <end position="251"/>
    </location>
</feature>
<dbReference type="PANTHER" id="PTHR47327:SF9">
    <property type="entry name" value="NO MECHANORECEPTOR POTENTIAL A, ISOFORM A"/>
    <property type="match status" value="1"/>
</dbReference>
<evidence type="ECO:0000256" key="2">
    <source>
        <dbReference type="SAM" id="Phobius"/>
    </source>
</evidence>
<dbReference type="PROSITE" id="PS51034">
    <property type="entry name" value="ZP_2"/>
    <property type="match status" value="1"/>
</dbReference>
<dbReference type="Proteomes" id="UP001159042">
    <property type="component" value="Unassembled WGS sequence"/>
</dbReference>
<feature type="region of interest" description="Disordered" evidence="1">
    <location>
        <begin position="833"/>
        <end position="852"/>
    </location>
</feature>
<dbReference type="Pfam" id="PF00024">
    <property type="entry name" value="PAN_1"/>
    <property type="match status" value="1"/>
</dbReference>
<feature type="compositionally biased region" description="Basic residues" evidence="1">
    <location>
        <begin position="868"/>
        <end position="878"/>
    </location>
</feature>
<dbReference type="EMBL" id="JANEYG010000001">
    <property type="protein sequence ID" value="KAJ8925699.1"/>
    <property type="molecule type" value="Genomic_DNA"/>
</dbReference>
<dbReference type="InterPro" id="IPR003609">
    <property type="entry name" value="Pan_app"/>
</dbReference>
<feature type="domain" description="Apple" evidence="3">
    <location>
        <begin position="271"/>
        <end position="367"/>
    </location>
</feature>
<gene>
    <name evidence="5" type="ORF">NQ315_009546</name>
</gene>
<dbReference type="SUPFAM" id="SSF57414">
    <property type="entry name" value="Hairpin loop containing domain-like"/>
    <property type="match status" value="1"/>
</dbReference>
<sequence length="878" mass="98330">MEAREMFQANSDLEMIDIHLVVVPTDRMVGVGTHQQATRGIHPDIPPAYPPSSAGYDGDRYNGRPPQNRYPEYDDRYPDDRYPSRRPPPRYPERDRYPVEPEADRYPPPAGHRYPARYPDDRYYPPPSSSGAYGSRYGGRYGDDRYDDRYANRYGDRYGGYRGRYGENEDQFGSRYGGTRYGNRYGNRYGGRYGGDRYHNGNRFDYYGDERDGGSRWFFRPDRRPGGRPVDDRPPYERPSGVRRPISPGPDGPIYDSFGGIGPSRPFSSRCDEEDSFKHAGVRLRARKEFIRDVIFAPSLRDCERACVEETNFICRSFNYKDSPPGYGSGGDELNCELSDRDSRDLEINNPQYFDSTGSYDYYERSVGRQGVSGDCLDVSQVCNEDGMEFTLRTPEGFYGRIYTYGFYDRCFFRGNGGTVNVLRISGPQGYPECGTQRYGDTMTNIVVVQFTDYVQTSEDKRFNLTCLFRGPGEAIVSSGFIGAGSGSPIPIEYLPAENTLSSKVRLMILYHGRPTTTIAVGDPLTFRIEAQDGYNYATDIFATNVVARDPYSGRSVQLIDRFGCPVDSYVFPELDKGRSGDSLEARFNAFKIPESNFLVFEATVRTCREGCQPAYCPSGTGRSEPSFGRRKRDVNATLALDVNNTITDVDDEASNEVTDTNVSFPKSKEISTSIKVKTPTKETRDNIPAVSGADDGESDENETPEFVREMIEVFDSREELQQEARRAELVPDTVCISPGAYHGLVSAVMFLIGILLTCSLLAGLAYRKYWVVMRKNLIADRSSSNLSSSYPTTRSSGLSSISVFGAGIQKQFAGLARGGNFPGFSKDDLDCPISAPGGPFEDPSEPIYTDPSLFERSRSLRSIAVSPKRRRSPGSNN</sequence>
<dbReference type="CDD" id="cd01099">
    <property type="entry name" value="PAN_AP_HGF"/>
    <property type="match status" value="1"/>
</dbReference>
<comment type="caution">
    <text evidence="5">The sequence shown here is derived from an EMBL/GenBank/DDBJ whole genome shotgun (WGS) entry which is preliminary data.</text>
</comment>
<dbReference type="PANTHER" id="PTHR47327">
    <property type="entry name" value="FI18240P1-RELATED"/>
    <property type="match status" value="1"/>
</dbReference>
<keyword evidence="2" id="KW-0812">Transmembrane</keyword>
<feature type="region of interest" description="Disordered" evidence="1">
    <location>
        <begin position="36"/>
        <end position="140"/>
    </location>
</feature>
<dbReference type="SMART" id="SM00241">
    <property type="entry name" value="ZP"/>
    <property type="match status" value="1"/>
</dbReference>